<dbReference type="InterPro" id="IPR001789">
    <property type="entry name" value="Sig_transdc_resp-reg_receiver"/>
</dbReference>
<dbReference type="InterPro" id="IPR039420">
    <property type="entry name" value="WalR-like"/>
</dbReference>
<keyword evidence="3 8" id="KW-0597">Phosphoprotein</keyword>
<name>A0ABZ2N1T2_9BACI</name>
<evidence type="ECO:0000256" key="9">
    <source>
        <dbReference type="PROSITE-ProRule" id="PRU01091"/>
    </source>
</evidence>
<evidence type="ECO:0000313" key="12">
    <source>
        <dbReference type="EMBL" id="WXB91563.1"/>
    </source>
</evidence>
<feature type="domain" description="Response regulatory" evidence="10">
    <location>
        <begin position="2"/>
        <end position="116"/>
    </location>
</feature>
<keyword evidence="6 9" id="KW-0238">DNA-binding</keyword>
<dbReference type="InterPro" id="IPR016032">
    <property type="entry name" value="Sig_transdc_resp-reg_C-effctor"/>
</dbReference>
<evidence type="ECO:0000256" key="3">
    <source>
        <dbReference type="ARBA" id="ARBA00022553"/>
    </source>
</evidence>
<protein>
    <submittedName>
        <fullName evidence="12">Response regulator transcription factor</fullName>
    </submittedName>
</protein>
<evidence type="ECO:0000259" key="11">
    <source>
        <dbReference type="PROSITE" id="PS51755"/>
    </source>
</evidence>
<dbReference type="CDD" id="cd00383">
    <property type="entry name" value="trans_reg_C"/>
    <property type="match status" value="1"/>
</dbReference>
<evidence type="ECO:0000256" key="5">
    <source>
        <dbReference type="ARBA" id="ARBA00023015"/>
    </source>
</evidence>
<evidence type="ECO:0000256" key="4">
    <source>
        <dbReference type="ARBA" id="ARBA00023012"/>
    </source>
</evidence>
<keyword evidence="4" id="KW-0902">Two-component regulatory system</keyword>
<evidence type="ECO:0000256" key="7">
    <source>
        <dbReference type="ARBA" id="ARBA00023163"/>
    </source>
</evidence>
<accession>A0ABZ2N1T2</accession>
<dbReference type="InterPro" id="IPR011006">
    <property type="entry name" value="CheY-like_superfamily"/>
</dbReference>
<dbReference type="Gene3D" id="6.10.250.690">
    <property type="match status" value="1"/>
</dbReference>
<sequence length="227" mass="26149">MRILLIEDDIDLCQTIYLQLLNQGYYVDRYHNGEDALHYALKSNYDLIILDRMLPIIDGLSITQVLRNKQINTPIIMVTAMSEIHNRIEGLDAGADDYLIKPFAMEELFARIRALVRRPSKIENIEILTFSNITLDTTNKLLVCNDKKLSLSKREIELLAFLIKNKNIPVSRERILAHVWGADTTVEMGNLDNYIHFLRRRLRNVGSVAIIKTIYGVGYQLKEAETC</sequence>
<feature type="DNA-binding region" description="OmpR/PhoB-type" evidence="9">
    <location>
        <begin position="125"/>
        <end position="223"/>
    </location>
</feature>
<dbReference type="Gene3D" id="3.40.50.2300">
    <property type="match status" value="1"/>
</dbReference>
<proteinExistence type="predicted"/>
<organism evidence="12 13">
    <name type="scientific">Bacillus kandeliae</name>
    <dbReference type="NCBI Taxonomy" id="3129297"/>
    <lineage>
        <taxon>Bacteria</taxon>
        <taxon>Bacillati</taxon>
        <taxon>Bacillota</taxon>
        <taxon>Bacilli</taxon>
        <taxon>Bacillales</taxon>
        <taxon>Bacillaceae</taxon>
        <taxon>Bacillus</taxon>
    </lineage>
</organism>
<evidence type="ECO:0000256" key="2">
    <source>
        <dbReference type="ARBA" id="ARBA00022490"/>
    </source>
</evidence>
<evidence type="ECO:0000256" key="1">
    <source>
        <dbReference type="ARBA" id="ARBA00004496"/>
    </source>
</evidence>
<dbReference type="Gene3D" id="1.10.10.10">
    <property type="entry name" value="Winged helix-like DNA-binding domain superfamily/Winged helix DNA-binding domain"/>
    <property type="match status" value="1"/>
</dbReference>
<keyword evidence="13" id="KW-1185">Reference proteome</keyword>
<evidence type="ECO:0000313" key="13">
    <source>
        <dbReference type="Proteomes" id="UP001387364"/>
    </source>
</evidence>
<keyword evidence="2" id="KW-0963">Cytoplasm</keyword>
<dbReference type="Pfam" id="PF00072">
    <property type="entry name" value="Response_reg"/>
    <property type="match status" value="1"/>
</dbReference>
<dbReference type="SUPFAM" id="SSF46894">
    <property type="entry name" value="C-terminal effector domain of the bipartite response regulators"/>
    <property type="match status" value="1"/>
</dbReference>
<reference evidence="12 13" key="1">
    <citation type="submission" date="2024-02" db="EMBL/GenBank/DDBJ databases">
        <title>Seven novel Bacillus-like species.</title>
        <authorList>
            <person name="Liu G."/>
        </authorList>
    </citation>
    <scope>NUCLEOTIDE SEQUENCE [LARGE SCALE GENOMIC DNA]</scope>
    <source>
        <strain evidence="12 13">FJAT-52991</strain>
    </source>
</reference>
<dbReference type="RefSeq" id="WP_338749172.1">
    <property type="nucleotide sequence ID" value="NZ_CP147404.1"/>
</dbReference>
<feature type="domain" description="OmpR/PhoB-type" evidence="11">
    <location>
        <begin position="125"/>
        <end position="223"/>
    </location>
</feature>
<dbReference type="SMART" id="SM00448">
    <property type="entry name" value="REC"/>
    <property type="match status" value="1"/>
</dbReference>
<dbReference type="EMBL" id="CP147404">
    <property type="protein sequence ID" value="WXB91563.1"/>
    <property type="molecule type" value="Genomic_DNA"/>
</dbReference>
<dbReference type="PROSITE" id="PS50110">
    <property type="entry name" value="RESPONSE_REGULATORY"/>
    <property type="match status" value="1"/>
</dbReference>
<dbReference type="InterPro" id="IPR036388">
    <property type="entry name" value="WH-like_DNA-bd_sf"/>
</dbReference>
<evidence type="ECO:0000256" key="6">
    <source>
        <dbReference type="ARBA" id="ARBA00023125"/>
    </source>
</evidence>
<evidence type="ECO:0000256" key="8">
    <source>
        <dbReference type="PROSITE-ProRule" id="PRU00169"/>
    </source>
</evidence>
<dbReference type="InterPro" id="IPR001867">
    <property type="entry name" value="OmpR/PhoB-type_DNA-bd"/>
</dbReference>
<feature type="modified residue" description="4-aspartylphosphate" evidence="8">
    <location>
        <position position="51"/>
    </location>
</feature>
<evidence type="ECO:0000259" key="10">
    <source>
        <dbReference type="PROSITE" id="PS50110"/>
    </source>
</evidence>
<gene>
    <name evidence="12" type="ORF">WDJ61_09755</name>
</gene>
<dbReference type="Pfam" id="PF00486">
    <property type="entry name" value="Trans_reg_C"/>
    <property type="match status" value="1"/>
</dbReference>
<dbReference type="SMART" id="SM00862">
    <property type="entry name" value="Trans_reg_C"/>
    <property type="match status" value="1"/>
</dbReference>
<dbReference type="SUPFAM" id="SSF52172">
    <property type="entry name" value="CheY-like"/>
    <property type="match status" value="1"/>
</dbReference>
<keyword evidence="5" id="KW-0805">Transcription regulation</keyword>
<dbReference type="PROSITE" id="PS51755">
    <property type="entry name" value="OMPR_PHOB"/>
    <property type="match status" value="1"/>
</dbReference>
<dbReference type="PANTHER" id="PTHR48111:SF22">
    <property type="entry name" value="REGULATOR OF RPOS"/>
    <property type="match status" value="1"/>
</dbReference>
<keyword evidence="7" id="KW-0804">Transcription</keyword>
<dbReference type="PANTHER" id="PTHR48111">
    <property type="entry name" value="REGULATOR OF RPOS"/>
    <property type="match status" value="1"/>
</dbReference>
<dbReference type="Proteomes" id="UP001387364">
    <property type="component" value="Chromosome"/>
</dbReference>
<comment type="subcellular location">
    <subcellularLocation>
        <location evidence="1">Cytoplasm</location>
    </subcellularLocation>
</comment>